<keyword evidence="6 17" id="KW-0269">Exonuclease</keyword>
<dbReference type="PROSITE" id="PS51198">
    <property type="entry name" value="UVRD_HELICASE_ATP_BIND"/>
    <property type="match status" value="1"/>
</dbReference>
<dbReference type="GO" id="GO:0016887">
    <property type="term" value="F:ATP hydrolysis activity"/>
    <property type="evidence" value="ECO:0007669"/>
    <property type="project" value="RHEA"/>
</dbReference>
<accession>A0A347WL66</accession>
<dbReference type="EMBL" id="CP023434">
    <property type="protein sequence ID" value="AXY25823.1"/>
    <property type="molecule type" value="Genomic_DNA"/>
</dbReference>
<evidence type="ECO:0000256" key="1">
    <source>
        <dbReference type="ARBA" id="ARBA00022722"/>
    </source>
</evidence>
<name>A0A347WL66_9LACT</name>
<dbReference type="InterPro" id="IPR000212">
    <property type="entry name" value="DNA_helicase_UvrD/REP"/>
</dbReference>
<dbReference type="OrthoDB" id="9810135at2"/>
<dbReference type="SUPFAM" id="SSF52980">
    <property type="entry name" value="Restriction endonuclease-like"/>
    <property type="match status" value="1"/>
</dbReference>
<keyword evidence="4 14" id="KW-0378">Hydrolase</keyword>
<dbReference type="Pfam" id="PF00580">
    <property type="entry name" value="UvrD-helicase"/>
    <property type="match status" value="1"/>
</dbReference>
<dbReference type="Gene3D" id="3.40.50.300">
    <property type="entry name" value="P-loop containing nucleotide triphosphate hydrolases"/>
    <property type="match status" value="4"/>
</dbReference>
<keyword evidence="9" id="KW-0234">DNA repair</keyword>
<comment type="catalytic activity">
    <reaction evidence="13">
        <text>ATP + H2O = ADP + phosphate + H(+)</text>
        <dbReference type="Rhea" id="RHEA:13065"/>
        <dbReference type="ChEBI" id="CHEBI:15377"/>
        <dbReference type="ChEBI" id="CHEBI:15378"/>
        <dbReference type="ChEBI" id="CHEBI:30616"/>
        <dbReference type="ChEBI" id="CHEBI:43474"/>
        <dbReference type="ChEBI" id="CHEBI:456216"/>
        <dbReference type="EC" id="5.6.2.4"/>
    </reaction>
</comment>
<dbReference type="GO" id="GO:0005829">
    <property type="term" value="C:cytosol"/>
    <property type="evidence" value="ECO:0007669"/>
    <property type="project" value="TreeGrafter"/>
</dbReference>
<dbReference type="Gene3D" id="3.90.320.10">
    <property type="match status" value="1"/>
</dbReference>
<dbReference type="InterPro" id="IPR027417">
    <property type="entry name" value="P-loop_NTPase"/>
</dbReference>
<dbReference type="SUPFAM" id="SSF52540">
    <property type="entry name" value="P-loop containing nucleoside triphosphate hydrolases"/>
    <property type="match status" value="1"/>
</dbReference>
<dbReference type="GO" id="GO:0000725">
    <property type="term" value="P:recombinational repair"/>
    <property type="evidence" value="ECO:0007669"/>
    <property type="project" value="TreeGrafter"/>
</dbReference>
<evidence type="ECO:0000256" key="9">
    <source>
        <dbReference type="ARBA" id="ARBA00023204"/>
    </source>
</evidence>
<reference evidence="17 18" key="1">
    <citation type="submission" date="2017-09" db="EMBL/GenBank/DDBJ databases">
        <title>Complete genome sequence of Oxytococcus suis strain ZY16052.</title>
        <authorList>
            <person name="Li F."/>
        </authorList>
    </citation>
    <scope>NUCLEOTIDE SEQUENCE [LARGE SCALE GENOMIC DNA]</scope>
    <source>
        <strain evidence="17 18">ZY16052</strain>
    </source>
</reference>
<evidence type="ECO:0000256" key="5">
    <source>
        <dbReference type="ARBA" id="ARBA00022806"/>
    </source>
</evidence>
<evidence type="ECO:0000256" key="3">
    <source>
        <dbReference type="ARBA" id="ARBA00022763"/>
    </source>
</evidence>
<sequence length="1300" mass="150483">MMTAQIEPKPSNARFNDAQWQAIQERGHNILVAASAGSGKTTVLIERVLTHIRKGYANVNELLVVTFTELAANEMKERMETRLKQAVNQAGDAEERRHYVQQLDALPEAHIRTLHSFCLQVIQRYFYLIDLDPSLQLVSDETQKTLMYQEVWADLTEKIASDEHPMLSRAAYMDLLRSYGDVRNDQTLYDMVLALYQFAQATPEPAVWLANLNHIQKNFAHFQDSDLYERSIRQPLATMLASAQRLCEQTANIIEQTSQETIERYHDVLASDQGLLEHIDHLNKANDLTGLLKQAREIKFSNWPRNRKNSEDYEWVKVAKTYRDLLKELVDGFFQKHFTYDGESVAVIEAKLSEQLEDVKLLVAAFSEALRDYKQAQGQIDYNDLEHLTLDILAPYNPETKRREASQAARYYQDLFQEVLVDEYQDINEIQGEILNWLSQEYAAGSGNLFMVGDVKQSIYRFRMAEPSLFLERYQAYQQGDGGQLINLDQNYRSRHAILQFTNYLFERLMDARFGEMPYGELESLKTGNFGIGPREGDSQVAVQLLLGQKEDLANDETGALEPFDDSLEKEAHIIAQKIQACIAEGMEVYDKAKDLYRTIEYKDIVILSSTRSPFLTVQRVFEQYQIPILSQKIENYFQRHEIQLLLALLKIIDNPMQDIPYVAILRSYFVGLTDEALSQIRIFHKDGLFYEASIQFMQATHERADYQAIQDKLKTFHEQLNHWRALAKERPLVELIWTIYEETDFLNYVAGLSNGTQRQANLHAFYERAKTFTLSRFSGLQGFIHYIEEVMEQSKDLAEPVLLEEDNSAVRLMTVHASKGLEFPVVFLMNMGKQFNLQDINQKRYIASKDYGLGTSYYDARRYLRFDSLTHQAIKQVELDKAKAEEMRKLYVALTRCEQILFMVGTIKNQTNWEEEQGRIQQMYEGDDLLIPLTERQKGMSWLDWLQGAMALANDAHPKSHADFKQEELAITFVDTAILEANLPIIDGSQTERRQAWQAQFKQQLLRQEVDQTAEVQNLAYRWQQAYPYELASRTSSYQSVSELKRMYEEPRIEKLDYYTDRRPSQTAAQEVSEADASIQSIRYTGDTFQPPKFMQEAKVQLNAAEIGTIHHFFMQALDFGLFKGVSPQDYLAILQEANERMQAEGHLTAQEGAVLNLESIVAFLESNLGQVVINRHQHLHREKAFSYLLPAAKMFERAVLPEQVEALKDNQLLVHGVIDMYFEKEDGTLLLLDYKTNRFRSGARSTRSEQLEILTEQYRFQLSLYQAALESAKQKEVSESYLVFLDFKEQIPVETIRL</sequence>
<keyword evidence="3" id="KW-0227">DNA damage</keyword>
<evidence type="ECO:0000256" key="8">
    <source>
        <dbReference type="ARBA" id="ARBA00023125"/>
    </source>
</evidence>
<evidence type="ECO:0000256" key="11">
    <source>
        <dbReference type="ARBA" id="ARBA00034617"/>
    </source>
</evidence>
<dbReference type="GO" id="GO:0005524">
    <property type="term" value="F:ATP binding"/>
    <property type="evidence" value="ECO:0007669"/>
    <property type="project" value="UniProtKB-UniRule"/>
</dbReference>
<dbReference type="GO" id="GO:0004527">
    <property type="term" value="F:exonuclease activity"/>
    <property type="evidence" value="ECO:0007669"/>
    <property type="project" value="UniProtKB-KW"/>
</dbReference>
<evidence type="ECO:0000259" key="16">
    <source>
        <dbReference type="PROSITE" id="PS51217"/>
    </source>
</evidence>
<dbReference type="InterPro" id="IPR011604">
    <property type="entry name" value="PDDEXK-like_dom_sf"/>
</dbReference>
<keyword evidence="5 14" id="KW-0347">Helicase</keyword>
<feature type="domain" description="UvrD-like helicase C-terminal" evidence="16">
    <location>
        <begin position="522"/>
        <end position="821"/>
    </location>
</feature>
<dbReference type="PANTHER" id="PTHR11070:SF48">
    <property type="entry name" value="ATP-DEPENDENT HELICASE_NUCLEASE SUBUNIT A"/>
    <property type="match status" value="1"/>
</dbReference>
<dbReference type="InterPro" id="IPR014016">
    <property type="entry name" value="UvrD-like_ATP-bd"/>
</dbReference>
<dbReference type="Gene3D" id="1.10.486.10">
    <property type="entry name" value="PCRA, domain 4"/>
    <property type="match status" value="1"/>
</dbReference>
<feature type="binding site" evidence="14">
    <location>
        <begin position="34"/>
        <end position="41"/>
    </location>
    <ligand>
        <name>ATP</name>
        <dbReference type="ChEBI" id="CHEBI:30616"/>
    </ligand>
</feature>
<keyword evidence="1" id="KW-0540">Nuclease</keyword>
<keyword evidence="10" id="KW-0413">Isomerase</keyword>
<evidence type="ECO:0000256" key="7">
    <source>
        <dbReference type="ARBA" id="ARBA00022840"/>
    </source>
</evidence>
<protein>
    <recommendedName>
        <fullName evidence="12">DNA 3'-5' helicase</fullName>
        <ecNumber evidence="12">5.6.2.4</ecNumber>
    </recommendedName>
</protein>
<dbReference type="PROSITE" id="PS51217">
    <property type="entry name" value="UVRD_HELICASE_CTER"/>
    <property type="match status" value="1"/>
</dbReference>
<evidence type="ECO:0000256" key="10">
    <source>
        <dbReference type="ARBA" id="ARBA00023235"/>
    </source>
</evidence>
<evidence type="ECO:0000313" key="18">
    <source>
        <dbReference type="Proteomes" id="UP000263232"/>
    </source>
</evidence>
<comment type="catalytic activity">
    <reaction evidence="11">
        <text>Couples ATP hydrolysis with the unwinding of duplex DNA by translocating in the 3'-5' direction.</text>
        <dbReference type="EC" id="5.6.2.4"/>
    </reaction>
</comment>
<dbReference type="GO" id="GO:0006302">
    <property type="term" value="P:double-strand break repair"/>
    <property type="evidence" value="ECO:0007669"/>
    <property type="project" value="InterPro"/>
</dbReference>
<evidence type="ECO:0000313" key="17">
    <source>
        <dbReference type="EMBL" id="AXY25823.1"/>
    </source>
</evidence>
<evidence type="ECO:0000256" key="14">
    <source>
        <dbReference type="PROSITE-ProRule" id="PRU00560"/>
    </source>
</evidence>
<dbReference type="Proteomes" id="UP000263232">
    <property type="component" value="Chromosome"/>
</dbReference>
<evidence type="ECO:0000256" key="13">
    <source>
        <dbReference type="ARBA" id="ARBA00048988"/>
    </source>
</evidence>
<keyword evidence="2 14" id="KW-0547">Nucleotide-binding</keyword>
<organism evidence="17 18">
    <name type="scientific">Suicoccus acidiformans</name>
    <dbReference type="NCBI Taxonomy" id="2036206"/>
    <lineage>
        <taxon>Bacteria</taxon>
        <taxon>Bacillati</taxon>
        <taxon>Bacillota</taxon>
        <taxon>Bacilli</taxon>
        <taxon>Lactobacillales</taxon>
        <taxon>Aerococcaceae</taxon>
        <taxon>Suicoccus</taxon>
    </lineage>
</organism>
<evidence type="ECO:0000256" key="6">
    <source>
        <dbReference type="ARBA" id="ARBA00022839"/>
    </source>
</evidence>
<dbReference type="KEGG" id="abae:CL176_07330"/>
<keyword evidence="8" id="KW-0238">DNA-binding</keyword>
<dbReference type="Pfam" id="PF13361">
    <property type="entry name" value="UvrD_C"/>
    <property type="match status" value="1"/>
</dbReference>
<evidence type="ECO:0000256" key="12">
    <source>
        <dbReference type="ARBA" id="ARBA00034808"/>
    </source>
</evidence>
<dbReference type="InterPro" id="IPR014017">
    <property type="entry name" value="DNA_helicase_UvrD-like_C"/>
</dbReference>
<dbReference type="InterPro" id="IPR011335">
    <property type="entry name" value="Restrct_endonuc-II-like"/>
</dbReference>
<dbReference type="EC" id="5.6.2.4" evidence="12"/>
<evidence type="ECO:0000256" key="2">
    <source>
        <dbReference type="ARBA" id="ARBA00022741"/>
    </source>
</evidence>
<keyword evidence="18" id="KW-1185">Reference proteome</keyword>
<proteinExistence type="predicted"/>
<evidence type="ECO:0000256" key="4">
    <source>
        <dbReference type="ARBA" id="ARBA00022801"/>
    </source>
</evidence>
<gene>
    <name evidence="17" type="primary">addA</name>
    <name evidence="17" type="ORF">CL176_07330</name>
</gene>
<evidence type="ECO:0000259" key="15">
    <source>
        <dbReference type="PROSITE" id="PS51198"/>
    </source>
</evidence>
<dbReference type="GO" id="GO:0043138">
    <property type="term" value="F:3'-5' DNA helicase activity"/>
    <property type="evidence" value="ECO:0007669"/>
    <property type="project" value="UniProtKB-EC"/>
</dbReference>
<dbReference type="PANTHER" id="PTHR11070">
    <property type="entry name" value="UVRD / RECB / PCRA DNA HELICASE FAMILY MEMBER"/>
    <property type="match status" value="1"/>
</dbReference>
<dbReference type="GO" id="GO:0033202">
    <property type="term" value="C:DNA helicase complex"/>
    <property type="evidence" value="ECO:0007669"/>
    <property type="project" value="TreeGrafter"/>
</dbReference>
<dbReference type="InterPro" id="IPR014152">
    <property type="entry name" value="AddA"/>
</dbReference>
<feature type="domain" description="UvrD-like helicase ATP-binding" evidence="15">
    <location>
        <begin position="13"/>
        <end position="495"/>
    </location>
</feature>
<dbReference type="NCBIfam" id="TIGR02785">
    <property type="entry name" value="addA_Gpos"/>
    <property type="match status" value="1"/>
</dbReference>
<dbReference type="GO" id="GO:0003677">
    <property type="term" value="F:DNA binding"/>
    <property type="evidence" value="ECO:0007669"/>
    <property type="project" value="UniProtKB-KW"/>
</dbReference>
<keyword evidence="7 14" id="KW-0067">ATP-binding</keyword>